<dbReference type="EMBL" id="CP073100">
    <property type="protein sequence ID" value="QUE51106.1"/>
    <property type="molecule type" value="Genomic_DNA"/>
</dbReference>
<keyword evidence="1" id="KW-0812">Transmembrane</keyword>
<dbReference type="RefSeq" id="WP_211631245.1">
    <property type="nucleotide sequence ID" value="NZ_CP073100.1"/>
</dbReference>
<dbReference type="Proteomes" id="UP000676169">
    <property type="component" value="Chromosome"/>
</dbReference>
<sequence length="226" mass="24464">MPPPPPPAPVQKKGLPTMAWVGIGCGGIVILGIIAAVCVTMWGIGKVKDMAKNPSKASAELMVRANKDLEKVSENDATGEMTIRVKSTGEQMTLNYDDLAKGRFTFKDKDGKVVQFGGGDLSKVPSWVPRYPGVTDETLPMVAEESTQNTGMLSFTTRDPLEDVKTFYKAEADKLSLNSSSDSSFDLNGERNLAIHFSGGKREITVNAFGKTGEPLNVQVFYVEKK</sequence>
<keyword evidence="1" id="KW-0472">Membrane</keyword>
<keyword evidence="3" id="KW-1185">Reference proteome</keyword>
<gene>
    <name evidence="2" type="ORF">KBB96_19900</name>
</gene>
<accession>A0A975IZ52</accession>
<evidence type="ECO:0000256" key="1">
    <source>
        <dbReference type="SAM" id="Phobius"/>
    </source>
</evidence>
<protein>
    <submittedName>
        <fullName evidence="2">Uncharacterized protein</fullName>
    </submittedName>
</protein>
<dbReference type="AlphaFoldDB" id="A0A975IZ52"/>
<organism evidence="2 3">
    <name type="scientific">Luteolibacter ambystomatis</name>
    <dbReference type="NCBI Taxonomy" id="2824561"/>
    <lineage>
        <taxon>Bacteria</taxon>
        <taxon>Pseudomonadati</taxon>
        <taxon>Verrucomicrobiota</taxon>
        <taxon>Verrucomicrobiia</taxon>
        <taxon>Verrucomicrobiales</taxon>
        <taxon>Verrucomicrobiaceae</taxon>
        <taxon>Luteolibacter</taxon>
    </lineage>
</organism>
<feature type="transmembrane region" description="Helical" evidence="1">
    <location>
        <begin position="20"/>
        <end position="44"/>
    </location>
</feature>
<evidence type="ECO:0000313" key="3">
    <source>
        <dbReference type="Proteomes" id="UP000676169"/>
    </source>
</evidence>
<dbReference type="KEGG" id="lamb:KBB96_19900"/>
<evidence type="ECO:0000313" key="2">
    <source>
        <dbReference type="EMBL" id="QUE51106.1"/>
    </source>
</evidence>
<reference evidence="2" key="1">
    <citation type="submission" date="2021-04" db="EMBL/GenBank/DDBJ databases">
        <title>Luteolibacter sp. 32A isolated from the skin of an Anderson's salamander (Ambystoma andersonii).</title>
        <authorList>
            <person name="Spergser J."/>
            <person name="Busse H.-J."/>
        </authorList>
    </citation>
    <scope>NUCLEOTIDE SEQUENCE</scope>
    <source>
        <strain evidence="2">32A</strain>
    </source>
</reference>
<name>A0A975IZ52_9BACT</name>
<keyword evidence="1" id="KW-1133">Transmembrane helix</keyword>
<proteinExistence type="predicted"/>